<feature type="transmembrane region" description="Helical" evidence="1">
    <location>
        <begin position="241"/>
        <end position="261"/>
    </location>
</feature>
<dbReference type="PANTHER" id="PTHR22916:SF64">
    <property type="entry name" value="TRANSFERASE, PUTATIVE-RELATED"/>
    <property type="match status" value="1"/>
</dbReference>
<keyword evidence="1" id="KW-0812">Transmembrane</keyword>
<dbReference type="OrthoDB" id="9813550at2"/>
<dbReference type="STRING" id="1123037.GCA_000425305_01897"/>
<dbReference type="InterPro" id="IPR001173">
    <property type="entry name" value="Glyco_trans_2-like"/>
</dbReference>
<keyword evidence="1" id="KW-1133">Transmembrane helix</keyword>
<protein>
    <submittedName>
        <fullName evidence="3">Glycosyltransferase</fullName>
    </submittedName>
</protein>
<organism evidence="3 4">
    <name type="scientific">Psychroserpens burtonensis</name>
    <dbReference type="NCBI Taxonomy" id="49278"/>
    <lineage>
        <taxon>Bacteria</taxon>
        <taxon>Pseudomonadati</taxon>
        <taxon>Bacteroidota</taxon>
        <taxon>Flavobacteriia</taxon>
        <taxon>Flavobacteriales</taxon>
        <taxon>Flavobacteriaceae</taxon>
        <taxon>Psychroserpens</taxon>
    </lineage>
</organism>
<dbReference type="Gene3D" id="3.90.550.10">
    <property type="entry name" value="Spore Coat Polysaccharide Biosynthesis Protein SpsA, Chain A"/>
    <property type="match status" value="1"/>
</dbReference>
<sequence length="337" mass="38160">MTALHFSFIVPVYNRPDEIEELLKSFTTLEGNFTFEIVIVEDGSTIDCKSIIDEFSSNLEISYYVKPNSGPGDSRNFGMSKAKGNYFIILDSDCLVPKHYLTIVNSYLFSNYIDCFGGPDAAHDSFTNLQKAINFAMTSFITTGGIRGGQISGDKFQPRSFNMGLSKTAFEASGGFGLIHPGEDPDLSIRLNTLGYETILIKEAFVYHKRRISWMKFYQQVHKFGMVRPILNKWHTQTKRLTYWFPALFSIGFIIAVVCALFDFKIPLLLYGCYLFLAFTLSLVANKSISVAVQSILAIFIQFFGYGYGFLKSTLAIEILNKNPEKHFPKLFFKDVK</sequence>
<name>A0A5C7B6J9_9FLAO</name>
<dbReference type="InterPro" id="IPR029044">
    <property type="entry name" value="Nucleotide-diphossugar_trans"/>
</dbReference>
<reference evidence="3 4" key="1">
    <citation type="submission" date="2019-08" db="EMBL/GenBank/DDBJ databases">
        <title>Genome of Psychroserpens burtonensis ACAM 167.</title>
        <authorList>
            <person name="Bowman J.P."/>
        </authorList>
    </citation>
    <scope>NUCLEOTIDE SEQUENCE [LARGE SCALE GENOMIC DNA]</scope>
    <source>
        <strain evidence="3 4">ACAM 167</strain>
    </source>
</reference>
<dbReference type="SUPFAM" id="SSF53448">
    <property type="entry name" value="Nucleotide-diphospho-sugar transferases"/>
    <property type="match status" value="1"/>
</dbReference>
<feature type="transmembrane region" description="Helical" evidence="1">
    <location>
        <begin position="291"/>
        <end position="311"/>
    </location>
</feature>
<feature type="transmembrane region" description="Helical" evidence="1">
    <location>
        <begin position="268"/>
        <end position="285"/>
    </location>
</feature>
<feature type="domain" description="Glycosyltransferase 2-like" evidence="2">
    <location>
        <begin position="7"/>
        <end position="135"/>
    </location>
</feature>
<proteinExistence type="predicted"/>
<evidence type="ECO:0000256" key="1">
    <source>
        <dbReference type="SAM" id="Phobius"/>
    </source>
</evidence>
<evidence type="ECO:0000313" key="3">
    <source>
        <dbReference type="EMBL" id="TXE17454.1"/>
    </source>
</evidence>
<dbReference type="EMBL" id="VOSB01000012">
    <property type="protein sequence ID" value="TXE17454.1"/>
    <property type="molecule type" value="Genomic_DNA"/>
</dbReference>
<comment type="caution">
    <text evidence="3">The sequence shown here is derived from an EMBL/GenBank/DDBJ whole genome shotgun (WGS) entry which is preliminary data.</text>
</comment>
<dbReference type="PANTHER" id="PTHR22916">
    <property type="entry name" value="GLYCOSYLTRANSFERASE"/>
    <property type="match status" value="1"/>
</dbReference>
<keyword evidence="3" id="KW-0808">Transferase</keyword>
<dbReference type="Proteomes" id="UP000321938">
    <property type="component" value="Unassembled WGS sequence"/>
</dbReference>
<evidence type="ECO:0000313" key="4">
    <source>
        <dbReference type="Proteomes" id="UP000321938"/>
    </source>
</evidence>
<accession>A0A5C7B6J9</accession>
<keyword evidence="1" id="KW-0472">Membrane</keyword>
<dbReference type="AlphaFoldDB" id="A0A5C7B6J9"/>
<gene>
    <name evidence="3" type="ORF">ES692_09250</name>
</gene>
<dbReference type="Pfam" id="PF00535">
    <property type="entry name" value="Glycos_transf_2"/>
    <property type="match status" value="1"/>
</dbReference>
<dbReference type="RefSeq" id="WP_147231630.1">
    <property type="nucleotide sequence ID" value="NZ_VOSB01000012.1"/>
</dbReference>
<dbReference type="GO" id="GO:0016758">
    <property type="term" value="F:hexosyltransferase activity"/>
    <property type="evidence" value="ECO:0007669"/>
    <property type="project" value="UniProtKB-ARBA"/>
</dbReference>
<keyword evidence="4" id="KW-1185">Reference proteome</keyword>
<evidence type="ECO:0000259" key="2">
    <source>
        <dbReference type="Pfam" id="PF00535"/>
    </source>
</evidence>